<dbReference type="GO" id="GO:0030639">
    <property type="term" value="P:polyketide biosynthetic process"/>
    <property type="evidence" value="ECO:0007669"/>
    <property type="project" value="TreeGrafter"/>
</dbReference>
<evidence type="ECO:0000256" key="1">
    <source>
        <dbReference type="ARBA" id="ARBA00005531"/>
    </source>
</evidence>
<keyword evidence="8" id="KW-1185">Reference proteome</keyword>
<dbReference type="Pfam" id="PF02797">
    <property type="entry name" value="Chal_sti_synt_C"/>
    <property type="match status" value="1"/>
</dbReference>
<reference evidence="7 8" key="1">
    <citation type="journal article" date="2005" name="Int. J. Syst. Evol. Microbiol.">
        <title>Bacillus cibi sp. nov., isolated from jeotgal, a traditional Korean fermented seafood.</title>
        <authorList>
            <person name="Yoon J.H."/>
            <person name="Lee C.H."/>
            <person name="Oh T.K."/>
        </authorList>
    </citation>
    <scope>NUCLEOTIDE SEQUENCE [LARGE SCALE GENOMIC DNA]</scope>
    <source>
        <strain evidence="7 8">DSM 16189</strain>
    </source>
</reference>
<keyword evidence="3" id="KW-0012">Acyltransferase</keyword>
<evidence type="ECO:0000256" key="3">
    <source>
        <dbReference type="ARBA" id="ARBA00023315"/>
    </source>
</evidence>
<dbReference type="PIRSF" id="PIRSF000451">
    <property type="entry name" value="PKS_III"/>
    <property type="match status" value="1"/>
</dbReference>
<accession>A0A084H069</accession>
<dbReference type="PANTHER" id="PTHR11877:SF99">
    <property type="entry name" value="1,3,6,8-TETRAHYDROXYNAPHTHALENE SYNTHASE"/>
    <property type="match status" value="1"/>
</dbReference>
<dbReference type="GO" id="GO:0016747">
    <property type="term" value="F:acyltransferase activity, transferring groups other than amino-acyl groups"/>
    <property type="evidence" value="ECO:0007669"/>
    <property type="project" value="InterPro"/>
</dbReference>
<protein>
    <submittedName>
        <fullName evidence="7">Chalcone synthase</fullName>
    </submittedName>
</protein>
<dbReference type="Gene3D" id="3.40.47.10">
    <property type="match status" value="2"/>
</dbReference>
<evidence type="ECO:0000259" key="6">
    <source>
        <dbReference type="Pfam" id="PF02797"/>
    </source>
</evidence>
<feature type="domain" description="Chalcone/stilbene synthase N-terminal" evidence="5">
    <location>
        <begin position="3"/>
        <end position="203"/>
    </location>
</feature>
<keyword evidence="2" id="KW-0808">Transferase</keyword>
<dbReference type="PANTHER" id="PTHR11877">
    <property type="entry name" value="HYDROXYMETHYLGLUTARYL-COA SYNTHASE"/>
    <property type="match status" value="1"/>
</dbReference>
<dbReference type="STRING" id="246786.GS18_0209180"/>
<dbReference type="EMBL" id="JNVC02000004">
    <property type="protein sequence ID" value="KEZ52981.1"/>
    <property type="molecule type" value="Genomic_DNA"/>
</dbReference>
<feature type="domain" description="Chalcone/stilbene synthase C-terminal" evidence="6">
    <location>
        <begin position="227"/>
        <end position="359"/>
    </location>
</feature>
<comment type="caution">
    <text evidence="7">The sequence shown here is derived from an EMBL/GenBank/DDBJ whole genome shotgun (WGS) entry which is preliminary data.</text>
</comment>
<feature type="active site" description="Acyl-thioester intermediate" evidence="4">
    <location>
        <position position="144"/>
    </location>
</feature>
<dbReference type="RefSeq" id="WP_029566013.1">
    <property type="nucleotide sequence ID" value="NZ_JNVC02000004.1"/>
</dbReference>
<evidence type="ECO:0000256" key="4">
    <source>
        <dbReference type="PIRSR" id="PIRSR000451-1"/>
    </source>
</evidence>
<evidence type="ECO:0000313" key="8">
    <source>
        <dbReference type="Proteomes" id="UP000028549"/>
    </source>
</evidence>
<evidence type="ECO:0000313" key="7">
    <source>
        <dbReference type="EMBL" id="KEZ52981.1"/>
    </source>
</evidence>
<dbReference type="InterPro" id="IPR011141">
    <property type="entry name" value="Polyketide_synthase_type-III"/>
</dbReference>
<dbReference type="AlphaFoldDB" id="A0A084H069"/>
<proteinExistence type="inferred from homology"/>
<dbReference type="SUPFAM" id="SSF53901">
    <property type="entry name" value="Thiolase-like"/>
    <property type="match status" value="1"/>
</dbReference>
<dbReference type="InterPro" id="IPR012328">
    <property type="entry name" value="Chalcone/stilbene_synt_C"/>
</dbReference>
<evidence type="ECO:0000259" key="5">
    <source>
        <dbReference type="Pfam" id="PF00195"/>
    </source>
</evidence>
<organism evidence="7 8">
    <name type="scientific">Metabacillus indicus</name>
    <name type="common">Bacillus indicus</name>
    <dbReference type="NCBI Taxonomy" id="246786"/>
    <lineage>
        <taxon>Bacteria</taxon>
        <taxon>Bacillati</taxon>
        <taxon>Bacillota</taxon>
        <taxon>Bacilli</taxon>
        <taxon>Bacillales</taxon>
        <taxon>Bacillaceae</taxon>
        <taxon>Metabacillus</taxon>
    </lineage>
</organism>
<dbReference type="Pfam" id="PF00195">
    <property type="entry name" value="Chal_sti_synt_N"/>
    <property type="match status" value="1"/>
</dbReference>
<name>A0A084H069_METID</name>
<dbReference type="InterPro" id="IPR016039">
    <property type="entry name" value="Thiolase-like"/>
</dbReference>
<dbReference type="OrthoDB" id="9786288at2"/>
<evidence type="ECO:0000256" key="2">
    <source>
        <dbReference type="ARBA" id="ARBA00022679"/>
    </source>
</evidence>
<gene>
    <name evidence="7" type="ORF">GS18_0209180</name>
</gene>
<sequence>MAYLLSVGKSIPENRMQQDATVEFAKELFEGTFKDINRLLPAFKNGDIESRQFVKDISWYRTQHTFEEKNNTYIEAAVALGTEAIVSCLQNRACLKREVGCEEIDAIFFVSSTGISTPSIDAKIINNLPFKESVKRVPIWGLGCAGGASGLSRAHDYCKAYPDAKVIVVCVELCSLTFQHDDLSKSNFIGTSLFADGVACTLLAGENADLARLSALSVLPKTRSTRSVFMRDSEDVMGWEIKNNGFYVIFSRDIPAIIRNWLKGTVEDYLADEGVSLESIQHFLAHPGGKKVLDAYQASLGFTEEQLSISKNVLRQHGNMSSATVMYVIDEYMTNGRINSGDLGIIAALGPGFCAELLLAEWERVS</sequence>
<dbReference type="Proteomes" id="UP000028549">
    <property type="component" value="Unassembled WGS sequence"/>
</dbReference>
<dbReference type="InterPro" id="IPR001099">
    <property type="entry name" value="Chalcone/stilbene_synt_N"/>
</dbReference>
<dbReference type="CDD" id="cd00831">
    <property type="entry name" value="CHS_like"/>
    <property type="match status" value="1"/>
</dbReference>
<comment type="similarity">
    <text evidence="1">Belongs to the thiolase-like superfamily. Chalcone/stilbene synthases family.</text>
</comment>